<dbReference type="Proteomes" id="UP000250140">
    <property type="component" value="Unassembled WGS sequence"/>
</dbReference>
<evidence type="ECO:0000313" key="2">
    <source>
        <dbReference type="Proteomes" id="UP000250140"/>
    </source>
</evidence>
<gene>
    <name evidence="1" type="ORF">AOQ84DRAFT_31954</name>
</gene>
<keyword evidence="2" id="KW-1185">Reference proteome</keyword>
<sequence>MNMLVLLPTHVYSGSIRFPPKRSRFLCWCYYYCCCCRCYCRYCAAIIGAGAALLPPLLPALHGRRYSLYRPTHTAPSYNAAVLRRICGTGLASTSLNCALPTHVLLLPILRCAPSLAAAAKRLSLPSCRDGTRVSTCHTPIALLPTEKYAAANASSPESASAILAISNRSHYCVSPCYEGCFFLQSWESFPILPGPISNLRIPRLGLPISQPTTPAT</sequence>
<organism evidence="1 2">
    <name type="scientific">Glonium stellatum</name>
    <dbReference type="NCBI Taxonomy" id="574774"/>
    <lineage>
        <taxon>Eukaryota</taxon>
        <taxon>Fungi</taxon>
        <taxon>Dikarya</taxon>
        <taxon>Ascomycota</taxon>
        <taxon>Pezizomycotina</taxon>
        <taxon>Dothideomycetes</taxon>
        <taxon>Pleosporomycetidae</taxon>
        <taxon>Gloniales</taxon>
        <taxon>Gloniaceae</taxon>
        <taxon>Glonium</taxon>
    </lineage>
</organism>
<accession>A0A8E2F1S9</accession>
<dbReference type="EMBL" id="KV749563">
    <property type="protein sequence ID" value="OCL08889.1"/>
    <property type="molecule type" value="Genomic_DNA"/>
</dbReference>
<dbReference type="AlphaFoldDB" id="A0A8E2F1S9"/>
<proteinExistence type="predicted"/>
<evidence type="ECO:0000313" key="1">
    <source>
        <dbReference type="EMBL" id="OCL08889.1"/>
    </source>
</evidence>
<protein>
    <submittedName>
        <fullName evidence="1">Uncharacterized protein</fullName>
    </submittedName>
</protein>
<name>A0A8E2F1S9_9PEZI</name>
<reference evidence="1 2" key="1">
    <citation type="journal article" date="2016" name="Nat. Commun.">
        <title>Ectomycorrhizal ecology is imprinted in the genome of the dominant symbiotic fungus Cenococcum geophilum.</title>
        <authorList>
            <consortium name="DOE Joint Genome Institute"/>
            <person name="Peter M."/>
            <person name="Kohler A."/>
            <person name="Ohm R.A."/>
            <person name="Kuo A."/>
            <person name="Krutzmann J."/>
            <person name="Morin E."/>
            <person name="Arend M."/>
            <person name="Barry K.W."/>
            <person name="Binder M."/>
            <person name="Choi C."/>
            <person name="Clum A."/>
            <person name="Copeland A."/>
            <person name="Grisel N."/>
            <person name="Haridas S."/>
            <person name="Kipfer T."/>
            <person name="LaButti K."/>
            <person name="Lindquist E."/>
            <person name="Lipzen A."/>
            <person name="Maire R."/>
            <person name="Meier B."/>
            <person name="Mihaltcheva S."/>
            <person name="Molinier V."/>
            <person name="Murat C."/>
            <person name="Poggeler S."/>
            <person name="Quandt C.A."/>
            <person name="Sperisen C."/>
            <person name="Tritt A."/>
            <person name="Tisserant E."/>
            <person name="Crous P.W."/>
            <person name="Henrissat B."/>
            <person name="Nehls U."/>
            <person name="Egli S."/>
            <person name="Spatafora J.W."/>
            <person name="Grigoriev I.V."/>
            <person name="Martin F.M."/>
        </authorList>
    </citation>
    <scope>NUCLEOTIDE SEQUENCE [LARGE SCALE GENOMIC DNA]</scope>
    <source>
        <strain evidence="1 2">CBS 207.34</strain>
    </source>
</reference>